<proteinExistence type="predicted"/>
<sequence length="1285" mass="146110">MTSKPGAALSDTMPDKDIEEQQRTVQDDIYIDPAAEKALLRKLDRWIVPPVMLLYLLSFLDRVNIGNARLYGMEEDLGLKGDQYQIAVSVLFVTYILSELPSNLVIKKFTPSRWIAFITTAWGIVATLTGIVHNFKSLVACRVILGALEGGLFPGLTIYLTMFYTKREYALRIGYLFVSAAIAGSMGGLLAYGIGYMDGVAGLRGWRWIIILEGIPTVILGISIWFWLADTPDSAHYLTIAERELIDLRMRQQIGHTKSSDQMHKKDVYEGLKDWKIWLFCIGQFGGDAILYGYSTFLPTIIRGLGDWSIAQVQALTIPCYALGAISYIVVAWLSDRSQRRAIFTVIFGLICTAGYAILMSTAPGGAKYFGCFLAAMGLYVVVGLPLAWLPSNNPRYGKRTVATGLQLTIGNSAGIPAPFLYKTIEGPRFIKGHAISMALIAMSSVIYLAFWAFFRRQNKRKVEGKEDYRIQGLTEEEAEELGEHNPRLHLLVVARAPPGGLQTVPEISEHEVPFSEHSRPVPDVFDDEATMATFGTLVHEEDQLQEAVMESLRDRNRTLEQEKNLQSAKAVRLEQQLRAKSDEVDRTQRHLNQLARERDRTRQSEVTIQRLRQDNARGEEERANLTRQMVELRQQAQQVPELKQNLKEYQASIMRISEAHTQLQDENRALLESNDSPADRIKQEKIRLRRKVRALEAEIARGRDERENRDRALADLHHQQDQINERNKELADRLAMLVNENEVVKADLSRQIRQLELQQQQHDVEMAEAIRVPWSDPTPRMVLINDIFSQGFQRSIAAADEPNAAPFLASCNMAMLTNNLLDVQLSQQQARRFAENITANDLTILACDMCQLPKFAQKPNAQTRFRVNEFARTSQPTACCSKFICTNCYLEALTKSLTSGWWTKLGTKNWFTCPAVGCHNPLSLTHRAALENLLRQLGDRDTENNMAMYDRIMTFRSALSRLDPRPSDTALQVAADLHVQLATVGRMYSLFDPMVTNTEPDDAGRIPPFNPGNIRMIKVDHGGASITVPLFIRFIRRQRTPKECAVCTDEFFDVDFSSLEEWLDLCAGFHGEWMWKILLFPVKLGLECTHEIDFCTGCLQQHLKTQLEQYGRSRCDQLACPSDGCGRRLAYGEIQLYAEADTFEEYDRYLHLNALSRFPSFRWCLGAGCSNGQLYDEEGVLDPQIRCEECGFEMCYNHSMPWHEGQTCEQYDSMRHHGDPEFQQTQDWITNNTKPCPSCRENIQKGEYCFHMTCSSCHFEFCWEYLRDKFARCSTPPEAMSLLS</sequence>
<comment type="caution">
    <text evidence="1">The sequence shown here is derived from an EMBL/GenBank/DDBJ whole genome shotgun (WGS) entry which is preliminary data.</text>
</comment>
<reference evidence="1" key="1">
    <citation type="submission" date="2022-08" db="EMBL/GenBank/DDBJ databases">
        <title>Genome Sequence of Fusarium decemcellulare.</title>
        <authorList>
            <person name="Buettner E."/>
        </authorList>
    </citation>
    <scope>NUCLEOTIDE SEQUENCE</scope>
    <source>
        <strain evidence="1">Babe19</strain>
    </source>
</reference>
<evidence type="ECO:0000313" key="2">
    <source>
        <dbReference type="Proteomes" id="UP001148629"/>
    </source>
</evidence>
<evidence type="ECO:0000313" key="1">
    <source>
        <dbReference type="EMBL" id="KAJ3547358.1"/>
    </source>
</evidence>
<accession>A0ACC1SVU7</accession>
<gene>
    <name evidence="1" type="ORF">NM208_g1559</name>
</gene>
<keyword evidence="2" id="KW-1185">Reference proteome</keyword>
<protein>
    <submittedName>
        <fullName evidence="1">Uncharacterized protein</fullName>
    </submittedName>
</protein>
<dbReference type="EMBL" id="JANRMS010000082">
    <property type="protein sequence ID" value="KAJ3547358.1"/>
    <property type="molecule type" value="Genomic_DNA"/>
</dbReference>
<name>A0ACC1SVU7_9HYPO</name>
<dbReference type="Proteomes" id="UP001148629">
    <property type="component" value="Unassembled WGS sequence"/>
</dbReference>
<organism evidence="1 2">
    <name type="scientific">Fusarium decemcellulare</name>
    <dbReference type="NCBI Taxonomy" id="57161"/>
    <lineage>
        <taxon>Eukaryota</taxon>
        <taxon>Fungi</taxon>
        <taxon>Dikarya</taxon>
        <taxon>Ascomycota</taxon>
        <taxon>Pezizomycotina</taxon>
        <taxon>Sordariomycetes</taxon>
        <taxon>Hypocreomycetidae</taxon>
        <taxon>Hypocreales</taxon>
        <taxon>Nectriaceae</taxon>
        <taxon>Fusarium</taxon>
        <taxon>Fusarium decemcellulare species complex</taxon>
    </lineage>
</organism>